<feature type="compositionally biased region" description="Basic and acidic residues" evidence="12">
    <location>
        <begin position="611"/>
        <end position="622"/>
    </location>
</feature>
<dbReference type="EC" id="3.2.1.28" evidence="3"/>
<evidence type="ECO:0000256" key="4">
    <source>
        <dbReference type="ARBA" id="ARBA00019905"/>
    </source>
</evidence>
<dbReference type="FunFam" id="1.50.10.10:FF:000005">
    <property type="entry name" value="Glycosyl hydrolase, glucoamylase"/>
    <property type="match status" value="1"/>
</dbReference>
<comment type="similarity">
    <text evidence="2">Belongs to the glycosyl hydrolase 15 family.</text>
</comment>
<evidence type="ECO:0000256" key="3">
    <source>
        <dbReference type="ARBA" id="ARBA00012757"/>
    </source>
</evidence>
<evidence type="ECO:0000256" key="7">
    <source>
        <dbReference type="ARBA" id="ARBA00023295"/>
    </source>
</evidence>
<feature type="domain" description="GH15-like" evidence="13">
    <location>
        <begin position="219"/>
        <end position="581"/>
    </location>
</feature>
<keyword evidence="16" id="KW-1185">Reference proteome</keyword>
<dbReference type="Pfam" id="PF00723">
    <property type="entry name" value="Glyco_hydro_15"/>
    <property type="match status" value="1"/>
</dbReference>
<comment type="pathway">
    <text evidence="11">Glycan degradation; trehalose degradation; D-glucose from alpha,alpha-trehalose: step 1/1.</text>
</comment>
<evidence type="ECO:0000259" key="14">
    <source>
        <dbReference type="Pfam" id="PF19291"/>
    </source>
</evidence>
<evidence type="ECO:0000256" key="5">
    <source>
        <dbReference type="ARBA" id="ARBA00022801"/>
    </source>
</evidence>
<evidence type="ECO:0000256" key="9">
    <source>
        <dbReference type="ARBA" id="ARBA00031637"/>
    </source>
</evidence>
<dbReference type="PANTHER" id="PTHR31616:SF0">
    <property type="entry name" value="GLUCAN 1,4-ALPHA-GLUCOSIDASE"/>
    <property type="match status" value="1"/>
</dbReference>
<dbReference type="GO" id="GO:0004555">
    <property type="term" value="F:alpha,alpha-trehalase activity"/>
    <property type="evidence" value="ECO:0007669"/>
    <property type="project" value="UniProtKB-EC"/>
</dbReference>
<comment type="catalytic activity">
    <reaction evidence="1">
        <text>alpha,alpha-trehalose + H2O = alpha-D-glucose + beta-D-glucose</text>
        <dbReference type="Rhea" id="RHEA:32675"/>
        <dbReference type="ChEBI" id="CHEBI:15377"/>
        <dbReference type="ChEBI" id="CHEBI:15903"/>
        <dbReference type="ChEBI" id="CHEBI:16551"/>
        <dbReference type="ChEBI" id="CHEBI:17925"/>
        <dbReference type="EC" id="3.2.1.28"/>
    </reaction>
</comment>
<dbReference type="Gene3D" id="1.50.10.10">
    <property type="match status" value="1"/>
</dbReference>
<evidence type="ECO:0000256" key="8">
    <source>
        <dbReference type="ARBA" id="ARBA00030473"/>
    </source>
</evidence>
<dbReference type="InterPro" id="IPR011613">
    <property type="entry name" value="GH15-like"/>
</dbReference>
<dbReference type="InterPro" id="IPR045582">
    <property type="entry name" value="Trehalase-like_N"/>
</dbReference>
<evidence type="ECO:0000313" key="16">
    <source>
        <dbReference type="Proteomes" id="UP000249065"/>
    </source>
</evidence>
<dbReference type="GO" id="GO:0005993">
    <property type="term" value="P:trehalose catabolic process"/>
    <property type="evidence" value="ECO:0007669"/>
    <property type="project" value="UniProtKB-ARBA"/>
</dbReference>
<keyword evidence="7" id="KW-0326">Glycosidase</keyword>
<dbReference type="SUPFAM" id="SSF48208">
    <property type="entry name" value="Six-hairpin glycosidases"/>
    <property type="match status" value="1"/>
</dbReference>
<comment type="caution">
    <text evidence="15">The sequence shown here is derived from an EMBL/GenBank/DDBJ whole genome shotgun (WGS) entry which is preliminary data.</text>
</comment>
<keyword evidence="6" id="KW-0119">Carbohydrate metabolism</keyword>
<evidence type="ECO:0000256" key="12">
    <source>
        <dbReference type="SAM" id="MobiDB-lite"/>
    </source>
</evidence>
<feature type="domain" description="Trehalase-like N-terminal" evidence="14">
    <location>
        <begin position="2"/>
        <end position="136"/>
    </location>
</feature>
<feature type="region of interest" description="Disordered" evidence="12">
    <location>
        <begin position="587"/>
        <end position="622"/>
    </location>
</feature>
<evidence type="ECO:0000256" key="6">
    <source>
        <dbReference type="ARBA" id="ARBA00023277"/>
    </source>
</evidence>
<evidence type="ECO:0000313" key="15">
    <source>
        <dbReference type="EMBL" id="RAI54130.1"/>
    </source>
</evidence>
<accession>A0A327LTB7</accession>
<dbReference type="OrthoDB" id="3902805at2"/>
<reference evidence="16" key="1">
    <citation type="submission" date="2018-06" db="EMBL/GenBank/DDBJ databases">
        <authorList>
            <person name="Khan S.A."/>
        </authorList>
    </citation>
    <scope>NUCLEOTIDE SEQUENCE [LARGE SCALE GENOMIC DNA]</scope>
    <source>
        <strain evidence="16">DB-1506</strain>
    </source>
</reference>
<comment type="cofactor">
    <cofactor evidence="10">
        <name>phosphate</name>
        <dbReference type="ChEBI" id="CHEBI:43474"/>
    </cofactor>
</comment>
<dbReference type="EMBL" id="QLIX01000054">
    <property type="protein sequence ID" value="RAI54130.1"/>
    <property type="molecule type" value="Genomic_DNA"/>
</dbReference>
<dbReference type="InterPro" id="IPR012341">
    <property type="entry name" value="6hp_glycosidase-like_sf"/>
</dbReference>
<evidence type="ECO:0000259" key="13">
    <source>
        <dbReference type="Pfam" id="PF00723"/>
    </source>
</evidence>
<dbReference type="InterPro" id="IPR008928">
    <property type="entry name" value="6-hairpin_glycosidase_sf"/>
</dbReference>
<dbReference type="PANTHER" id="PTHR31616">
    <property type="entry name" value="TREHALASE"/>
    <property type="match status" value="1"/>
</dbReference>
<dbReference type="Pfam" id="PF19291">
    <property type="entry name" value="TREH_N"/>
    <property type="match status" value="1"/>
</dbReference>
<organism evidence="15 16">
    <name type="scientific">Roseicella frigidaeris</name>
    <dbReference type="NCBI Taxonomy" id="2230885"/>
    <lineage>
        <taxon>Bacteria</taxon>
        <taxon>Pseudomonadati</taxon>
        <taxon>Pseudomonadota</taxon>
        <taxon>Alphaproteobacteria</taxon>
        <taxon>Acetobacterales</taxon>
        <taxon>Roseomonadaceae</taxon>
        <taxon>Roseicella</taxon>
    </lineage>
</organism>
<protein>
    <recommendedName>
        <fullName evidence="4">Trehalase</fullName>
        <ecNumber evidence="3">3.2.1.28</ecNumber>
    </recommendedName>
    <alternativeName>
        <fullName evidence="8">Alpha,alpha-trehalase</fullName>
    </alternativeName>
    <alternativeName>
        <fullName evidence="9">Alpha,alpha-trehalose glucohydrolase</fullName>
    </alternativeName>
</protein>
<gene>
    <name evidence="15" type="ORF">DOO78_26290</name>
</gene>
<evidence type="ECO:0000256" key="10">
    <source>
        <dbReference type="ARBA" id="ARBA00053030"/>
    </source>
</evidence>
<name>A0A327LTB7_9PROT</name>
<evidence type="ECO:0000256" key="11">
    <source>
        <dbReference type="ARBA" id="ARBA00060615"/>
    </source>
</evidence>
<proteinExistence type="inferred from homology"/>
<sequence length="622" mass="69685">MALQIEDYAVIGNRETMALVGRDGSIDWLCLPRFDSPACFAALLGTAENGRWRIAPSHPGARVSRCYRPGTMVLETRFECPSGAVTVIDCMHRRDGCSDIVRIVRGEHGQMTLRSDLAMRFDYGRDIPWVSRLEDGRLQAIAGPDRLVLDTAVPLKGERMTTVTRFEVSAGQSIPFLLTWNPSYRPLPERLDAEALLLAETREWQAWSGRSRTAGPWAEAVDRSLITLRGLAHRETGGIVAAATTSLPEQLKGSRNWDYRFCWLRDATLTLLALMAGGYVEEAAAWREWLLRAVAGSPDKLQIMYGLAGERRLEEWQVPWLTGYQGARPVRIGNAASGQMQLDVFGELLDAMHHARRAGIPPNDAAWNLERTLANRLIEIWHQPDEGIWEIRGPRRHFTHSKVMAWVAIDRSVRAIEEFGLPGPLEEWRAVRARIHRDVCRRGFDRQRGCFVQAYGAPHLDASLLMIPLVGFLPPEDPRVRGTVEAIERELMVEGFVRRYDTGSDVDGLPPGEGAFLACSFWLADNYVMLGRRPEARSLFERLLALRNDVGLLAEEYDPKAQRLVGNFPQAFSHIALVSTAGNLTRTEAAPAEQRSGRQAPPEEPEGGPQGDRRERLLPAVR</sequence>
<evidence type="ECO:0000256" key="2">
    <source>
        <dbReference type="ARBA" id="ARBA00006188"/>
    </source>
</evidence>
<evidence type="ECO:0000256" key="1">
    <source>
        <dbReference type="ARBA" id="ARBA00001576"/>
    </source>
</evidence>
<dbReference type="AlphaFoldDB" id="A0A327LTB7"/>
<keyword evidence="5 15" id="KW-0378">Hydrolase</keyword>
<dbReference type="RefSeq" id="WP_111472845.1">
    <property type="nucleotide sequence ID" value="NZ_QLIX01000054.1"/>
</dbReference>
<dbReference type="Proteomes" id="UP000249065">
    <property type="component" value="Unassembled WGS sequence"/>
</dbReference>